<dbReference type="GO" id="GO:0006338">
    <property type="term" value="P:chromatin remodeling"/>
    <property type="evidence" value="ECO:0007669"/>
    <property type="project" value="TreeGrafter"/>
</dbReference>
<dbReference type="OrthoDB" id="270417at2759"/>
<dbReference type="Proteomes" id="UP000185944">
    <property type="component" value="Unassembled WGS sequence"/>
</dbReference>
<keyword evidence="2" id="KW-0863">Zinc-finger</keyword>
<dbReference type="GO" id="GO:0005634">
    <property type="term" value="C:nucleus"/>
    <property type="evidence" value="ECO:0007669"/>
    <property type="project" value="TreeGrafter"/>
</dbReference>
<dbReference type="RefSeq" id="XP_067543820.1">
    <property type="nucleotide sequence ID" value="XM_067688632.1"/>
</dbReference>
<dbReference type="InterPro" id="IPR001005">
    <property type="entry name" value="SANT/Myb"/>
</dbReference>
<dbReference type="STRING" id="1805483.A0A177EAW9"/>
<feature type="compositionally biased region" description="Basic and acidic residues" evidence="4">
    <location>
        <begin position="267"/>
        <end position="276"/>
    </location>
</feature>
<feature type="region of interest" description="Disordered" evidence="4">
    <location>
        <begin position="267"/>
        <end position="289"/>
    </location>
</feature>
<proteinExistence type="predicted"/>
<evidence type="ECO:0000313" key="7">
    <source>
        <dbReference type="Proteomes" id="UP000185944"/>
    </source>
</evidence>
<accession>A0A177EAW9</accession>
<feature type="domain" description="SANT" evidence="5">
    <location>
        <begin position="78"/>
        <end position="121"/>
    </location>
</feature>
<evidence type="ECO:0000256" key="2">
    <source>
        <dbReference type="ARBA" id="ARBA00022771"/>
    </source>
</evidence>
<gene>
    <name evidence="6" type="ORF">NEDG_01214</name>
</gene>
<keyword evidence="3" id="KW-0862">Zinc</keyword>
<dbReference type="CDD" id="cd00167">
    <property type="entry name" value="SANT"/>
    <property type="match status" value="1"/>
</dbReference>
<dbReference type="InterPro" id="IPR017884">
    <property type="entry name" value="SANT_dom"/>
</dbReference>
<dbReference type="EMBL" id="LTDL01000042">
    <property type="protein sequence ID" value="OAG29075.1"/>
    <property type="molecule type" value="Genomic_DNA"/>
</dbReference>
<dbReference type="GO" id="GO:0003713">
    <property type="term" value="F:transcription coactivator activity"/>
    <property type="evidence" value="ECO:0007669"/>
    <property type="project" value="TreeGrafter"/>
</dbReference>
<dbReference type="SUPFAM" id="SSF46689">
    <property type="entry name" value="Homeodomain-like"/>
    <property type="match status" value="2"/>
</dbReference>
<keyword evidence="1" id="KW-0479">Metal-binding</keyword>
<dbReference type="SUPFAM" id="SSF57850">
    <property type="entry name" value="RING/U-box"/>
    <property type="match status" value="1"/>
</dbReference>
<dbReference type="GO" id="GO:0008270">
    <property type="term" value="F:zinc ion binding"/>
    <property type="evidence" value="ECO:0007669"/>
    <property type="project" value="UniProtKB-KW"/>
</dbReference>
<dbReference type="InterPro" id="IPR055141">
    <property type="entry name" value="TADA2A_B-like_dom"/>
</dbReference>
<sequence length="375" mass="42775">MVITHSRSQGNACLIRCDGCLMEITSILWLQCSICHIDICPLCFSQKVQISTHTYDHPYRVGRSLPFEADFPGWPMLEEILFVDGLILHGIGNWQEISRAIGRKTEESIQEHFLEVFSLQDSRKLEGLPSETLQSNPLSREISGYMPLRGDFELEYENDAETTVKELSFSKTDTQLEKEMKDALLDSYRLVLLKRRLFRHLVLEQGLLSAKKLMDTEKGLCSGGKSLFLRVKPLLKILSKKEFIQLLSGLFLEMLLRKKIKALHSPRAEGSTRKADLPPAKRQNASFQEDDNPNFHLSANEHSLCKALSVPYHAYTALKETVVLNQLTPENERRPITRTVQGLDEQKLSILIDFFMHNGWIDPGKAAPSLLYPEH</sequence>
<reference evidence="6 7" key="1">
    <citation type="submission" date="2016-02" db="EMBL/GenBank/DDBJ databases">
        <title>Discovery of a natural microsporidian pathogen with a broad tissue tropism in Caenorhabditis elegans.</title>
        <authorList>
            <person name="Luallen R.J."/>
            <person name="Reinke A.W."/>
            <person name="Tong L."/>
            <person name="Botts M.R."/>
            <person name="Felix M.-A."/>
            <person name="Troemel E.R."/>
        </authorList>
    </citation>
    <scope>NUCLEOTIDE SEQUENCE [LARGE SCALE GENOMIC DNA]</scope>
    <source>
        <strain evidence="6 7">JUm2807</strain>
    </source>
</reference>
<dbReference type="PANTHER" id="PTHR12374:SF20">
    <property type="entry name" value="TRANSCRIPTIONAL ADAPTER 2-ALPHA"/>
    <property type="match status" value="1"/>
</dbReference>
<name>A0A177EAW9_9MICR</name>
<dbReference type="Pfam" id="PF22941">
    <property type="entry name" value="TADA2A-like_3rd"/>
    <property type="match status" value="1"/>
</dbReference>
<dbReference type="GO" id="GO:0003682">
    <property type="term" value="F:chromatin binding"/>
    <property type="evidence" value="ECO:0007669"/>
    <property type="project" value="TreeGrafter"/>
</dbReference>
<dbReference type="Gene3D" id="1.10.10.10">
    <property type="entry name" value="Winged helix-like DNA-binding domain superfamily/Winged helix DNA-binding domain"/>
    <property type="match status" value="1"/>
</dbReference>
<evidence type="ECO:0000259" key="5">
    <source>
        <dbReference type="PROSITE" id="PS51293"/>
    </source>
</evidence>
<dbReference type="SMART" id="SM00717">
    <property type="entry name" value="SANT"/>
    <property type="match status" value="1"/>
</dbReference>
<keyword evidence="7" id="KW-1185">Reference proteome</keyword>
<dbReference type="InterPro" id="IPR009057">
    <property type="entry name" value="Homeodomain-like_sf"/>
</dbReference>
<dbReference type="VEuPathDB" id="MicrosporidiaDB:NEDG_01214"/>
<dbReference type="InterPro" id="IPR036388">
    <property type="entry name" value="WH-like_DNA-bd_sf"/>
</dbReference>
<dbReference type="Gene3D" id="1.10.10.60">
    <property type="entry name" value="Homeodomain-like"/>
    <property type="match status" value="1"/>
</dbReference>
<dbReference type="InterPro" id="IPR000433">
    <property type="entry name" value="Znf_ZZ"/>
</dbReference>
<evidence type="ECO:0000256" key="3">
    <source>
        <dbReference type="ARBA" id="ARBA00022833"/>
    </source>
</evidence>
<organism evidence="6 7">
    <name type="scientific">Nematocida displodere</name>
    <dbReference type="NCBI Taxonomy" id="1805483"/>
    <lineage>
        <taxon>Eukaryota</taxon>
        <taxon>Fungi</taxon>
        <taxon>Fungi incertae sedis</taxon>
        <taxon>Microsporidia</taxon>
        <taxon>Nematocida</taxon>
    </lineage>
</organism>
<dbReference type="PROSITE" id="PS51293">
    <property type="entry name" value="SANT"/>
    <property type="match status" value="1"/>
</dbReference>
<dbReference type="Pfam" id="PF00249">
    <property type="entry name" value="Myb_DNA-binding"/>
    <property type="match status" value="1"/>
</dbReference>
<dbReference type="AlphaFoldDB" id="A0A177EAW9"/>
<evidence type="ECO:0000256" key="4">
    <source>
        <dbReference type="SAM" id="MobiDB-lite"/>
    </source>
</evidence>
<dbReference type="GeneID" id="93647564"/>
<protein>
    <recommendedName>
        <fullName evidence="5">SANT domain-containing protein</fullName>
    </recommendedName>
</protein>
<evidence type="ECO:0000256" key="1">
    <source>
        <dbReference type="ARBA" id="ARBA00022723"/>
    </source>
</evidence>
<dbReference type="Pfam" id="PF25299">
    <property type="entry name" value="ZZ_ADA2"/>
    <property type="match status" value="1"/>
</dbReference>
<dbReference type="GO" id="GO:0006357">
    <property type="term" value="P:regulation of transcription by RNA polymerase II"/>
    <property type="evidence" value="ECO:0007669"/>
    <property type="project" value="TreeGrafter"/>
</dbReference>
<dbReference type="PANTHER" id="PTHR12374">
    <property type="entry name" value="TRANSCRIPTIONAL ADAPTOR 2 ADA2 -RELATED"/>
    <property type="match status" value="1"/>
</dbReference>
<comment type="caution">
    <text evidence="6">The sequence shown here is derived from an EMBL/GenBank/DDBJ whole genome shotgun (WGS) entry which is preliminary data.</text>
</comment>
<evidence type="ECO:0000313" key="6">
    <source>
        <dbReference type="EMBL" id="OAG29075.1"/>
    </source>
</evidence>